<feature type="domain" description="Subtilisin-like protease fibronectin type-III" evidence="15">
    <location>
        <begin position="649"/>
        <end position="749"/>
    </location>
</feature>
<dbReference type="RefSeq" id="XP_022766474.1">
    <property type="nucleotide sequence ID" value="XM_022910739.1"/>
</dbReference>
<dbReference type="Gene3D" id="3.40.50.200">
    <property type="entry name" value="Peptidase S8/S53 domain"/>
    <property type="match status" value="1"/>
</dbReference>
<evidence type="ECO:0000256" key="11">
    <source>
        <dbReference type="SAM" id="MobiDB-lite"/>
    </source>
</evidence>
<organism evidence="16 17">
    <name type="scientific">Durio zibethinus</name>
    <name type="common">Durian</name>
    <dbReference type="NCBI Taxonomy" id="66656"/>
    <lineage>
        <taxon>Eukaryota</taxon>
        <taxon>Viridiplantae</taxon>
        <taxon>Streptophyta</taxon>
        <taxon>Embryophyta</taxon>
        <taxon>Tracheophyta</taxon>
        <taxon>Spermatophyta</taxon>
        <taxon>Magnoliopsida</taxon>
        <taxon>eudicotyledons</taxon>
        <taxon>Gunneridae</taxon>
        <taxon>Pentapetalae</taxon>
        <taxon>rosids</taxon>
        <taxon>malvids</taxon>
        <taxon>Malvales</taxon>
        <taxon>Malvaceae</taxon>
        <taxon>Helicteroideae</taxon>
        <taxon>Durio</taxon>
    </lineage>
</organism>
<dbReference type="PROSITE" id="PS00138">
    <property type="entry name" value="SUBTILASE_SER"/>
    <property type="match status" value="1"/>
</dbReference>
<evidence type="ECO:0000256" key="8">
    <source>
        <dbReference type="ARBA" id="ARBA00023180"/>
    </source>
</evidence>
<feature type="domain" description="Inhibitor I9" evidence="14">
    <location>
        <begin position="33"/>
        <end position="107"/>
    </location>
</feature>
<dbReference type="FunFam" id="3.30.70.80:FF:000003">
    <property type="entry name" value="Subtilisin-like protease SBT1.9"/>
    <property type="match status" value="1"/>
</dbReference>
<gene>
    <name evidence="17" type="primary">LOC111311365</name>
</gene>
<proteinExistence type="inferred from homology"/>
<evidence type="ECO:0000256" key="5">
    <source>
        <dbReference type="ARBA" id="ARBA00022729"/>
    </source>
</evidence>
<evidence type="ECO:0000313" key="16">
    <source>
        <dbReference type="Proteomes" id="UP000515121"/>
    </source>
</evidence>
<dbReference type="Pfam" id="PF00082">
    <property type="entry name" value="Peptidase_S8"/>
    <property type="match status" value="1"/>
</dbReference>
<dbReference type="InterPro" id="IPR045051">
    <property type="entry name" value="SBT"/>
</dbReference>
<evidence type="ECO:0000256" key="4">
    <source>
        <dbReference type="ARBA" id="ARBA00022670"/>
    </source>
</evidence>
<keyword evidence="6 10" id="KW-0378">Hydrolase</keyword>
<dbReference type="Gene3D" id="3.30.70.80">
    <property type="entry name" value="Peptidase S8 propeptide/proteinase inhibitor I9"/>
    <property type="match status" value="1"/>
</dbReference>
<dbReference type="Pfam" id="PF17766">
    <property type="entry name" value="fn3_6"/>
    <property type="match status" value="1"/>
</dbReference>
<dbReference type="OrthoDB" id="206201at2759"/>
<dbReference type="Pfam" id="PF05922">
    <property type="entry name" value="Inhibitor_I9"/>
    <property type="match status" value="1"/>
</dbReference>
<keyword evidence="4 10" id="KW-0645">Protease</keyword>
<dbReference type="FunFam" id="3.40.50.200:FF:000006">
    <property type="entry name" value="Subtilisin-like protease SBT1.5"/>
    <property type="match status" value="1"/>
</dbReference>
<dbReference type="InterPro" id="IPR041469">
    <property type="entry name" value="Subtilisin-like_FN3"/>
</dbReference>
<feature type="compositionally biased region" description="Basic and acidic residues" evidence="11">
    <location>
        <begin position="199"/>
        <end position="210"/>
    </location>
</feature>
<feature type="chain" id="PRO_5027595266" evidence="12">
    <location>
        <begin position="25"/>
        <end position="752"/>
    </location>
</feature>
<dbReference type="GO" id="GO:0005576">
    <property type="term" value="C:extracellular region"/>
    <property type="evidence" value="ECO:0007669"/>
    <property type="project" value="UniProtKB-SubCell"/>
</dbReference>
<feature type="region of interest" description="Disordered" evidence="11">
    <location>
        <begin position="196"/>
        <end position="223"/>
    </location>
</feature>
<evidence type="ECO:0000313" key="17">
    <source>
        <dbReference type="RefSeq" id="XP_022766474.1"/>
    </source>
</evidence>
<accession>A0A6P6ANN2</accession>
<comment type="subcellular location">
    <subcellularLocation>
        <location evidence="1">Secreted</location>
    </subcellularLocation>
</comment>
<dbReference type="SUPFAM" id="SSF52743">
    <property type="entry name" value="Subtilisin-like"/>
    <property type="match status" value="1"/>
</dbReference>
<dbReference type="InterPro" id="IPR000209">
    <property type="entry name" value="Peptidase_S8/S53_dom"/>
</dbReference>
<evidence type="ECO:0000259" key="14">
    <source>
        <dbReference type="Pfam" id="PF05922"/>
    </source>
</evidence>
<dbReference type="Gene3D" id="3.50.30.30">
    <property type="match status" value="1"/>
</dbReference>
<dbReference type="PROSITE" id="PS51892">
    <property type="entry name" value="SUBTILASE"/>
    <property type="match status" value="1"/>
</dbReference>
<evidence type="ECO:0000256" key="3">
    <source>
        <dbReference type="ARBA" id="ARBA00022525"/>
    </source>
</evidence>
<feature type="active site" description="Charge relay system" evidence="9 10">
    <location>
        <position position="212"/>
    </location>
</feature>
<dbReference type="GO" id="GO:0004252">
    <property type="term" value="F:serine-type endopeptidase activity"/>
    <property type="evidence" value="ECO:0007669"/>
    <property type="project" value="UniProtKB-UniRule"/>
</dbReference>
<keyword evidence="8" id="KW-0325">Glycoprotein</keyword>
<keyword evidence="3" id="KW-0964">Secreted</keyword>
<keyword evidence="16" id="KW-1185">Reference proteome</keyword>
<dbReference type="InterPro" id="IPR023828">
    <property type="entry name" value="Peptidase_S8_Ser-AS"/>
</dbReference>
<evidence type="ECO:0000256" key="2">
    <source>
        <dbReference type="ARBA" id="ARBA00011073"/>
    </source>
</evidence>
<evidence type="ECO:0000256" key="10">
    <source>
        <dbReference type="PROSITE-ProRule" id="PRU01240"/>
    </source>
</evidence>
<dbReference type="InterPro" id="IPR015500">
    <property type="entry name" value="Peptidase_S8_subtilisin-rel"/>
</dbReference>
<feature type="active site" description="Charge relay system" evidence="9 10">
    <location>
        <position position="144"/>
    </location>
</feature>
<evidence type="ECO:0000256" key="6">
    <source>
        <dbReference type="ARBA" id="ARBA00022801"/>
    </source>
</evidence>
<feature type="signal peptide" evidence="12">
    <location>
        <begin position="1"/>
        <end position="24"/>
    </location>
</feature>
<dbReference type="KEGG" id="dzi:111311365"/>
<dbReference type="Gene3D" id="2.60.40.2310">
    <property type="match status" value="1"/>
</dbReference>
<dbReference type="AlphaFoldDB" id="A0A6P6ANN2"/>
<keyword evidence="7 10" id="KW-0720">Serine protease</keyword>
<dbReference type="GeneID" id="111311365"/>
<reference evidence="17" key="1">
    <citation type="submission" date="2025-08" db="UniProtKB">
        <authorList>
            <consortium name="RefSeq"/>
        </authorList>
    </citation>
    <scope>IDENTIFICATION</scope>
    <source>
        <tissue evidence="17">Fruit stalk</tissue>
    </source>
</reference>
<sequence length="752" mass="81161">MSFCYYHLRVLSLLLFLFLGINNAMPELEEYKTYIVHMDHSHKPSSFLTHESWHRATLRALSNPVDDKEMLLYSYNHAMQGFSARLTPSQVSEIKKSPAHIAIHEERFGRLFTTHSPQFLGLKHSSGLWNASSYGEGVIIGMIDSGVWPESESFNEKGMPPIPTRWKGKCQNSTSHFRCNKKLIGAQVFIKGIQAAGKTDSRDDSPRDFLGHGTHTSSTAAGNHVPGASQFGYAKGTARGIAPRAHVAMYKVSSGGYIVESDVLAAMDQAVADGVDIMSLSLGFDQTPYFQDIIAIASLSAIEKGIVVVCSAGNDGAPNTTHNAAPWITTVGAGTLDRSFSATVTLGNDLTFEGKSEFPDRVIVGDTPLYYGKGDFNKTICSYGALNESEVFGKVVICDNTNRFSIFEQADELARVSAAAGILMEAWTLYGVDGLSIPSLVLPTSSGALIRKYAIGAAGEAKVKIMRFVLTSFGTKPAPQVAEFSSKGPDPLNPNILKPDIIAPGVRVLAAVPPIIPVGILGNHELASDYALFSGTSMSAPHVAGVAALLKAVHPEWSPAAIRSALMTTADTIDNNGTTLTNELTNLPGTPLDFGAGHINPNKAMNPGLIYDIDWQGYVDFLCGLGYNDTEMRAILRQSQWNCSQEGTDLNYPSFVAIFSKNASSPNVKNFTRVVTNVGDDQSVYQAIAKTTNGMSIIVEPTTLTFTSKYQKQSYVVSVQMDGKAPPVAYGYLNWVDQNSHIVASPVVVLNF</sequence>
<dbReference type="InterPro" id="IPR034197">
    <property type="entry name" value="Peptidases_S8_3"/>
</dbReference>
<dbReference type="InterPro" id="IPR010259">
    <property type="entry name" value="S8pro/Inhibitor_I9"/>
</dbReference>
<evidence type="ECO:0000256" key="9">
    <source>
        <dbReference type="PIRSR" id="PIRSR615500-1"/>
    </source>
</evidence>
<dbReference type="CDD" id="cd04852">
    <property type="entry name" value="Peptidases_S8_3"/>
    <property type="match status" value="1"/>
</dbReference>
<dbReference type="PRINTS" id="PR00723">
    <property type="entry name" value="SUBTILISIN"/>
</dbReference>
<dbReference type="InterPro" id="IPR036852">
    <property type="entry name" value="Peptidase_S8/S53_dom_sf"/>
</dbReference>
<feature type="domain" description="Peptidase S8/S53" evidence="13">
    <location>
        <begin position="135"/>
        <end position="578"/>
    </location>
</feature>
<name>A0A6P6ANN2_DURZI</name>
<feature type="active site" description="Charge relay system" evidence="9 10">
    <location>
        <position position="537"/>
    </location>
</feature>
<protein>
    <submittedName>
        <fullName evidence="17">Subtilisin-like protease SBT1.7</fullName>
    </submittedName>
</protein>
<evidence type="ECO:0000256" key="7">
    <source>
        <dbReference type="ARBA" id="ARBA00022825"/>
    </source>
</evidence>
<evidence type="ECO:0000256" key="12">
    <source>
        <dbReference type="SAM" id="SignalP"/>
    </source>
</evidence>
<dbReference type="CDD" id="cd02120">
    <property type="entry name" value="PA_subtilisin_like"/>
    <property type="match status" value="1"/>
</dbReference>
<comment type="similarity">
    <text evidence="2 10">Belongs to the peptidase S8 family.</text>
</comment>
<keyword evidence="5 12" id="KW-0732">Signal</keyword>
<evidence type="ECO:0000259" key="15">
    <source>
        <dbReference type="Pfam" id="PF17766"/>
    </source>
</evidence>
<dbReference type="PANTHER" id="PTHR10795">
    <property type="entry name" value="PROPROTEIN CONVERTASE SUBTILISIN/KEXIN"/>
    <property type="match status" value="1"/>
</dbReference>
<dbReference type="Proteomes" id="UP000515121">
    <property type="component" value="Unplaced"/>
</dbReference>
<dbReference type="InterPro" id="IPR037045">
    <property type="entry name" value="S8pro/Inhibitor_I9_sf"/>
</dbReference>
<evidence type="ECO:0000259" key="13">
    <source>
        <dbReference type="Pfam" id="PF00082"/>
    </source>
</evidence>
<evidence type="ECO:0000256" key="1">
    <source>
        <dbReference type="ARBA" id="ARBA00004613"/>
    </source>
</evidence>
<dbReference type="GO" id="GO:0006508">
    <property type="term" value="P:proteolysis"/>
    <property type="evidence" value="ECO:0007669"/>
    <property type="project" value="UniProtKB-KW"/>
</dbReference>